<feature type="transmembrane region" description="Helical" evidence="11">
    <location>
        <begin position="349"/>
        <end position="367"/>
    </location>
</feature>
<keyword evidence="13" id="KW-1185">Reference proteome</keyword>
<feature type="transmembrane region" description="Helical" evidence="11">
    <location>
        <begin position="137"/>
        <end position="158"/>
    </location>
</feature>
<dbReference type="GO" id="GO:0005789">
    <property type="term" value="C:endoplasmic reticulum membrane"/>
    <property type="evidence" value="ECO:0007669"/>
    <property type="project" value="UniProtKB-SubCell"/>
</dbReference>
<keyword evidence="9 11" id="KW-0472">Membrane</keyword>
<evidence type="ECO:0000256" key="7">
    <source>
        <dbReference type="ARBA" id="ARBA00022824"/>
    </source>
</evidence>
<dbReference type="STRING" id="45354.A0A1L0BSP4"/>
<keyword evidence="7 11" id="KW-0256">Endoplasmic reticulum</keyword>
<evidence type="ECO:0000256" key="6">
    <source>
        <dbReference type="ARBA" id="ARBA00022692"/>
    </source>
</evidence>
<feature type="transmembrane region" description="Helical" evidence="11">
    <location>
        <begin position="104"/>
        <end position="125"/>
    </location>
</feature>
<keyword evidence="4 11" id="KW-0328">Glycosyltransferase</keyword>
<keyword evidence="6 11" id="KW-0812">Transmembrane</keyword>
<dbReference type="UniPathway" id="UPA00378"/>
<feature type="transmembrane region" description="Helical" evidence="11">
    <location>
        <begin position="511"/>
        <end position="532"/>
    </location>
</feature>
<keyword evidence="8 11" id="KW-1133">Transmembrane helix</keyword>
<dbReference type="PANTHER" id="PTHR12413:SF2">
    <property type="entry name" value="DOLICHYL PYROPHOSPHATE GLC1MAN9GLCNAC2 ALPHA-1,3-GLUCOSYLTRANSFERASE-RELATED"/>
    <property type="match status" value="1"/>
</dbReference>
<evidence type="ECO:0000256" key="11">
    <source>
        <dbReference type="RuleBase" id="RU363110"/>
    </source>
</evidence>
<evidence type="ECO:0000256" key="9">
    <source>
        <dbReference type="ARBA" id="ARBA00023136"/>
    </source>
</evidence>
<accession>A0A1L0BSP4</accession>
<dbReference type="AlphaFoldDB" id="A0A1L0BSP4"/>
<dbReference type="InterPro" id="IPR004856">
    <property type="entry name" value="Glyco_trans_ALG6/ALG8"/>
</dbReference>
<dbReference type="Proteomes" id="UP000182334">
    <property type="component" value="Chromosome IV"/>
</dbReference>
<feature type="transmembrane region" description="Helical" evidence="11">
    <location>
        <begin position="414"/>
        <end position="433"/>
    </location>
</feature>
<evidence type="ECO:0000256" key="10">
    <source>
        <dbReference type="ARBA" id="ARBA00047346"/>
    </source>
</evidence>
<evidence type="ECO:0000256" key="5">
    <source>
        <dbReference type="ARBA" id="ARBA00022679"/>
    </source>
</evidence>
<dbReference type="EC" id="2.4.1.-" evidence="11"/>
<sequence length="546" mass="63657">MQDNPSPTKYSLFNIWGVTLALKALLTIGYHSTDFDVHRNWLAITHNLPVAKWYLENTSQWTLDYPPFFAYFEWALSHLVPSFVVNDGCLSIVEKGIYGLPTIYFQRLSVIVSEVVLFASLQWYLATSKSHLETRRAFVVALSLVLSPGLLIIDHIHFQYNGMMYGLLVLMINSARLEKYLWCGFWFSTLLCFKHIYLYLAPAVFVFLLRVYCLNLQYDTKKSFLDNAVRMVQWKNSLKLGLVVIGVFALAFGPFIYYNVIPNVVERLFPFSRGLTHAYWAPNIWAIYSFFDRLLIQVYHRIPLSRIPLQRIFQFDVKMLNDPKMLKSTTRGIVGDIEFLVLPRIPPKLTFLLTLFYQVMALIPLFMQPTYERFIGALSLCGYASFLFGWHVHEKAVLIIIFPLSFLVARDKRLLAPFNLLASCGYVSLFPLIFTCEEWLIKVTYVLLWYVIYYFMFRNIVQVPTKLVRPGAYVLERVTNLYILGLVPMVLVVSLMELLEHKFELMKKLEFMRLMIVSVYCAVGVVSLWNGFNWLYFVDESIWEGN</sequence>
<evidence type="ECO:0000256" key="4">
    <source>
        <dbReference type="ARBA" id="ARBA00022676"/>
    </source>
</evidence>
<name>A0A1L0BSP4_9ASCO</name>
<comment type="catalytic activity">
    <reaction evidence="10">
        <text>an alpha-D-Glc-(1-&gt;3)-alpha-D-Man-(1-&gt;2)-alpha-D-Man-(1-&gt;2)-alpha-D-Man-(1-&gt;3)-[alpha-D-Man-(1-&gt;2)-alpha-D-Man-(1-&gt;3)-[alpha-D-Man-(1-&gt;2)-alpha-D-Man-(1-&gt;6)]-alpha-D-Man-(1-&gt;6)]-beta-D-Man-(1-&gt;4)-beta-D-GlcNAc-(1-&gt;4)-alpha-D-GlcNAc-diphospho-di-trans,poly-cis-dolichol + a di-trans,poly-cis-dolichyl beta-D-glucosyl phosphate = an alpha-D-Glc-(1-&gt;3)-alpha-D-Glc-(1-&gt;3)-alpha-D-Man-(1-&gt;2)-alpha-D-Man-(1-&gt;2)-alpha-D-Man-(1-&gt;3)-[alpha-D-Man-(1-&gt;2)-alpha-D-Man-(1-&gt;3)-[alpha-D-Man-(1-&gt;2)-alpha-D-Man-(1-&gt;6)]-alpha-D-Man-(1-&gt;6)]-beta-D-Man-(1-&gt;4)-beta-D-GlcNAc-(1-&gt;4)-alpha-D-GlcNAc-diphospho-di-trans,poly-cis-dolichol + a di-trans,poly-cis-dolichyl phosphate + H(+)</text>
        <dbReference type="Rhea" id="RHEA:31307"/>
        <dbReference type="Rhea" id="RHEA-COMP:19498"/>
        <dbReference type="Rhea" id="RHEA-COMP:19502"/>
        <dbReference type="Rhea" id="RHEA-COMP:19521"/>
        <dbReference type="Rhea" id="RHEA-COMP:19522"/>
        <dbReference type="ChEBI" id="CHEBI:15378"/>
        <dbReference type="ChEBI" id="CHEBI:57525"/>
        <dbReference type="ChEBI" id="CHEBI:57683"/>
        <dbReference type="ChEBI" id="CHEBI:132521"/>
        <dbReference type="ChEBI" id="CHEBI:132522"/>
        <dbReference type="EC" id="2.4.1.265"/>
    </reaction>
    <physiologicalReaction direction="left-to-right" evidence="10">
        <dbReference type="Rhea" id="RHEA:31308"/>
    </physiologicalReaction>
</comment>
<dbReference type="GO" id="GO:0006487">
    <property type="term" value="P:protein N-linked glycosylation"/>
    <property type="evidence" value="ECO:0007669"/>
    <property type="project" value="TreeGrafter"/>
</dbReference>
<feature type="transmembrane region" description="Helical" evidence="11">
    <location>
        <begin position="439"/>
        <end position="457"/>
    </location>
</feature>
<evidence type="ECO:0000256" key="8">
    <source>
        <dbReference type="ARBA" id="ARBA00022989"/>
    </source>
</evidence>
<evidence type="ECO:0000313" key="12">
    <source>
        <dbReference type="EMBL" id="SGZ53250.1"/>
    </source>
</evidence>
<evidence type="ECO:0000256" key="2">
    <source>
        <dbReference type="ARBA" id="ARBA00004922"/>
    </source>
</evidence>
<dbReference type="GO" id="GO:0042283">
    <property type="term" value="F:dolichyl pyrophosphate Glc1Man9GlcNAc2 alpha-1,3-glucosyltransferase activity"/>
    <property type="evidence" value="ECO:0007669"/>
    <property type="project" value="UniProtKB-EC"/>
</dbReference>
<gene>
    <name evidence="12" type="ORF">SAMEA4029010_CIC11G00000004394</name>
</gene>
<dbReference type="PANTHER" id="PTHR12413">
    <property type="entry name" value="DOLICHYL GLYCOSYLTRANSFERASE"/>
    <property type="match status" value="1"/>
</dbReference>
<evidence type="ECO:0000313" key="13">
    <source>
        <dbReference type="Proteomes" id="UP000182334"/>
    </source>
</evidence>
<protein>
    <recommendedName>
        <fullName evidence="11">Alpha-1,3-glucosyltransferase</fullName>
        <ecNumber evidence="11">2.4.1.-</ecNumber>
    </recommendedName>
</protein>
<comment type="similarity">
    <text evidence="3 11">Belongs to the ALG6/ALG8 glucosyltransferase family.</text>
</comment>
<dbReference type="OrthoDB" id="1689333at2759"/>
<keyword evidence="5 11" id="KW-0808">Transferase</keyword>
<evidence type="ECO:0000256" key="1">
    <source>
        <dbReference type="ARBA" id="ARBA00004477"/>
    </source>
</evidence>
<dbReference type="EMBL" id="LT635759">
    <property type="protein sequence ID" value="SGZ53250.1"/>
    <property type="molecule type" value="Genomic_DNA"/>
</dbReference>
<reference evidence="12 13" key="1">
    <citation type="submission" date="2016-10" db="EMBL/GenBank/DDBJ databases">
        <authorList>
            <person name="de Groot N.N."/>
        </authorList>
    </citation>
    <scope>NUCLEOTIDE SEQUENCE [LARGE SCALE GENOMIC DNA]</scope>
    <source>
        <strain evidence="12 13">CBS 141442</strain>
    </source>
</reference>
<feature type="transmembrane region" description="Helical" evidence="11">
    <location>
        <begin position="278"/>
        <end position="296"/>
    </location>
</feature>
<feature type="transmembrane region" description="Helical" evidence="11">
    <location>
        <begin position="196"/>
        <end position="216"/>
    </location>
</feature>
<feature type="transmembrane region" description="Helical" evidence="11">
    <location>
        <begin position="237"/>
        <end position="258"/>
    </location>
</feature>
<comment type="pathway">
    <text evidence="2 11">Protein modification; protein glycosylation.</text>
</comment>
<proteinExistence type="inferred from homology"/>
<comment type="subcellular location">
    <subcellularLocation>
        <location evidence="1 11">Endoplasmic reticulum membrane</location>
        <topology evidence="1 11">Multi-pass membrane protein</topology>
    </subcellularLocation>
</comment>
<organism evidence="12 13">
    <name type="scientific">Sungouiella intermedia</name>
    <dbReference type="NCBI Taxonomy" id="45354"/>
    <lineage>
        <taxon>Eukaryota</taxon>
        <taxon>Fungi</taxon>
        <taxon>Dikarya</taxon>
        <taxon>Ascomycota</taxon>
        <taxon>Saccharomycotina</taxon>
        <taxon>Pichiomycetes</taxon>
        <taxon>Metschnikowiaceae</taxon>
        <taxon>Sungouiella</taxon>
    </lineage>
</organism>
<feature type="transmembrane region" description="Helical" evidence="11">
    <location>
        <begin position="12"/>
        <end position="32"/>
    </location>
</feature>
<feature type="transmembrane region" description="Helical" evidence="11">
    <location>
        <begin position="478"/>
        <end position="499"/>
    </location>
</feature>
<evidence type="ECO:0000256" key="3">
    <source>
        <dbReference type="ARBA" id="ARBA00008715"/>
    </source>
</evidence>
<dbReference type="Pfam" id="PF03155">
    <property type="entry name" value="Alg6_Alg8"/>
    <property type="match status" value="1"/>
</dbReference>